<comment type="caution">
    <text evidence="4">The sequence shown here is derived from an EMBL/GenBank/DDBJ whole genome shotgun (WGS) entry which is preliminary data.</text>
</comment>
<dbReference type="PANTHER" id="PTHR11216">
    <property type="entry name" value="EH DOMAIN"/>
    <property type="match status" value="1"/>
</dbReference>
<evidence type="ECO:0000259" key="3">
    <source>
        <dbReference type="PROSITE" id="PS50222"/>
    </source>
</evidence>
<dbReference type="Gene3D" id="1.10.238.10">
    <property type="entry name" value="EF-hand"/>
    <property type="match status" value="1"/>
</dbReference>
<evidence type="ECO:0000256" key="1">
    <source>
        <dbReference type="SAM" id="MobiDB-lite"/>
    </source>
</evidence>
<protein>
    <recommendedName>
        <fullName evidence="6">EF-hand domain-containing protein</fullName>
    </recommendedName>
</protein>
<dbReference type="EMBL" id="WIXP02000015">
    <property type="protein sequence ID" value="KAF6199388.1"/>
    <property type="molecule type" value="Genomic_DNA"/>
</dbReference>
<sequence length="498" mass="54295">MNPWKNPRAVLPPTCRILLSARSGKCVERSGQPSPVMSSLRWEGPRRVSGDGDSAPEVSVGPLVSKSNGALGSPSASSTASDSPTPTNSVQDASTWYSTNWQSLVSEEQAQLLGTEEESSDRQSDNEVDTEVFEMTPEQREYYRTQFISLKPSADGLLSGNIARSFFEKSRLPVIELRKIWQLADVTKDGALSLDEFNIAMHLVVCRRNHIPLPDVLPLSLLPQAQPEQTSPHRGKQWTKFVESPTNSVSSPGPKPVNFDFQKPSVEQDPKILHPVPLRVTPGPQETPPEEPVVDTLRPIQRPQPKKPAPGPGAIPPPPLPLATEESSIVPCGKKEPPPPPPPRLHHRSHTRSSSLDLTRLGKGSALNMPPTVPPRVSPGSMSPRKQSASDGPASIDFANFAHFATEGTNHSRRQPPQHVSGGGAFQIYKKPAPEASEPGHWSPAEIPLDVSVVRREAANLTLRRHCAQLQTCLAGLQEERSSLQRFLDSLIISHNVD</sequence>
<evidence type="ECO:0000259" key="2">
    <source>
        <dbReference type="PROSITE" id="PS50031"/>
    </source>
</evidence>
<feature type="region of interest" description="Disordered" evidence="1">
    <location>
        <begin position="110"/>
        <end position="131"/>
    </location>
</feature>
<dbReference type="GO" id="GO:0005886">
    <property type="term" value="C:plasma membrane"/>
    <property type="evidence" value="ECO:0007669"/>
    <property type="project" value="TreeGrafter"/>
</dbReference>
<gene>
    <name evidence="4" type="ORF">GE061_007414</name>
</gene>
<reference evidence="4" key="1">
    <citation type="journal article" date="2021" name="Mol. Ecol. Resour.">
        <title>Apolygus lucorum genome provides insights into omnivorousness and mesophyll feeding.</title>
        <authorList>
            <person name="Liu Y."/>
            <person name="Liu H."/>
            <person name="Wang H."/>
            <person name="Huang T."/>
            <person name="Liu B."/>
            <person name="Yang B."/>
            <person name="Yin L."/>
            <person name="Li B."/>
            <person name="Zhang Y."/>
            <person name="Zhang S."/>
            <person name="Jiang F."/>
            <person name="Zhang X."/>
            <person name="Ren Y."/>
            <person name="Wang B."/>
            <person name="Wang S."/>
            <person name="Lu Y."/>
            <person name="Wu K."/>
            <person name="Fan W."/>
            <person name="Wang G."/>
        </authorList>
    </citation>
    <scope>NUCLEOTIDE SEQUENCE</scope>
    <source>
        <strain evidence="4">12Hb</strain>
    </source>
</reference>
<feature type="domain" description="EH" evidence="2">
    <location>
        <begin position="139"/>
        <end position="228"/>
    </location>
</feature>
<feature type="compositionally biased region" description="Polar residues" evidence="1">
    <location>
        <begin position="380"/>
        <end position="390"/>
    </location>
</feature>
<dbReference type="GO" id="GO:0005737">
    <property type="term" value="C:cytoplasm"/>
    <property type="evidence" value="ECO:0007669"/>
    <property type="project" value="TreeGrafter"/>
</dbReference>
<dbReference type="Pfam" id="PF12763">
    <property type="entry name" value="EH"/>
    <property type="match status" value="1"/>
</dbReference>
<dbReference type="PROSITE" id="PS50222">
    <property type="entry name" value="EF_HAND_2"/>
    <property type="match status" value="1"/>
</dbReference>
<dbReference type="PROSITE" id="PS50031">
    <property type="entry name" value="EH"/>
    <property type="match status" value="1"/>
</dbReference>
<feature type="domain" description="EF-hand" evidence="3">
    <location>
        <begin position="172"/>
        <end position="207"/>
    </location>
</feature>
<name>A0A8S9WTI6_APOLU</name>
<organism evidence="4 5">
    <name type="scientific">Apolygus lucorum</name>
    <name type="common">Small green plant bug</name>
    <name type="synonym">Lygocoris lucorum</name>
    <dbReference type="NCBI Taxonomy" id="248454"/>
    <lineage>
        <taxon>Eukaryota</taxon>
        <taxon>Metazoa</taxon>
        <taxon>Ecdysozoa</taxon>
        <taxon>Arthropoda</taxon>
        <taxon>Hexapoda</taxon>
        <taxon>Insecta</taxon>
        <taxon>Pterygota</taxon>
        <taxon>Neoptera</taxon>
        <taxon>Paraneoptera</taxon>
        <taxon>Hemiptera</taxon>
        <taxon>Heteroptera</taxon>
        <taxon>Panheteroptera</taxon>
        <taxon>Cimicomorpha</taxon>
        <taxon>Miridae</taxon>
        <taxon>Mirini</taxon>
        <taxon>Apolygus</taxon>
    </lineage>
</organism>
<keyword evidence="5" id="KW-1185">Reference proteome</keyword>
<dbReference type="SMART" id="SM00027">
    <property type="entry name" value="EH"/>
    <property type="match status" value="1"/>
</dbReference>
<dbReference type="CDD" id="cd00052">
    <property type="entry name" value="EH"/>
    <property type="match status" value="1"/>
</dbReference>
<dbReference type="GO" id="GO:0006897">
    <property type="term" value="P:endocytosis"/>
    <property type="evidence" value="ECO:0007669"/>
    <property type="project" value="TreeGrafter"/>
</dbReference>
<dbReference type="GO" id="GO:0005509">
    <property type="term" value="F:calcium ion binding"/>
    <property type="evidence" value="ECO:0007669"/>
    <property type="project" value="InterPro"/>
</dbReference>
<accession>A0A8S9WTI6</accession>
<dbReference type="PANTHER" id="PTHR11216:SF174">
    <property type="entry name" value="GH06923P"/>
    <property type="match status" value="1"/>
</dbReference>
<proteinExistence type="predicted"/>
<feature type="compositionally biased region" description="Low complexity" evidence="1">
    <location>
        <begin position="73"/>
        <end position="89"/>
    </location>
</feature>
<dbReference type="Proteomes" id="UP000466442">
    <property type="component" value="Unassembled WGS sequence"/>
</dbReference>
<evidence type="ECO:0000313" key="4">
    <source>
        <dbReference type="EMBL" id="KAF6199388.1"/>
    </source>
</evidence>
<feature type="compositionally biased region" description="Pro residues" evidence="1">
    <location>
        <begin position="306"/>
        <end position="321"/>
    </location>
</feature>
<feature type="compositionally biased region" description="Low complexity" evidence="1">
    <location>
        <begin position="352"/>
        <end position="361"/>
    </location>
</feature>
<dbReference type="AlphaFoldDB" id="A0A8S9WTI6"/>
<dbReference type="InterPro" id="IPR000261">
    <property type="entry name" value="EH_dom"/>
</dbReference>
<dbReference type="InterPro" id="IPR011992">
    <property type="entry name" value="EF-hand-dom_pair"/>
</dbReference>
<dbReference type="GO" id="GO:0016197">
    <property type="term" value="P:endosomal transport"/>
    <property type="evidence" value="ECO:0007669"/>
    <property type="project" value="TreeGrafter"/>
</dbReference>
<feature type="region of interest" description="Disordered" evidence="1">
    <location>
        <begin position="242"/>
        <end position="394"/>
    </location>
</feature>
<evidence type="ECO:0000313" key="5">
    <source>
        <dbReference type="Proteomes" id="UP000466442"/>
    </source>
</evidence>
<dbReference type="OrthoDB" id="10045710at2759"/>
<dbReference type="SUPFAM" id="SSF47473">
    <property type="entry name" value="EF-hand"/>
    <property type="match status" value="1"/>
</dbReference>
<evidence type="ECO:0008006" key="6">
    <source>
        <dbReference type="Google" id="ProtNLM"/>
    </source>
</evidence>
<dbReference type="InterPro" id="IPR002048">
    <property type="entry name" value="EF_hand_dom"/>
</dbReference>
<feature type="region of interest" description="Disordered" evidence="1">
    <location>
        <begin position="24"/>
        <end position="92"/>
    </location>
</feature>